<dbReference type="SMART" id="SM00342">
    <property type="entry name" value="HTH_ARAC"/>
    <property type="match status" value="1"/>
</dbReference>
<dbReference type="EMBL" id="JAZHOF010000005">
    <property type="protein sequence ID" value="MEJ8572384.1"/>
    <property type="molecule type" value="Genomic_DNA"/>
</dbReference>
<keyword evidence="3" id="KW-0804">Transcription</keyword>
<evidence type="ECO:0000313" key="6">
    <source>
        <dbReference type="Proteomes" id="UP001378188"/>
    </source>
</evidence>
<dbReference type="Proteomes" id="UP001378188">
    <property type="component" value="Unassembled WGS sequence"/>
</dbReference>
<proteinExistence type="predicted"/>
<evidence type="ECO:0000256" key="1">
    <source>
        <dbReference type="ARBA" id="ARBA00023015"/>
    </source>
</evidence>
<gene>
    <name evidence="5" type="ORF">V3328_12915</name>
</gene>
<dbReference type="PROSITE" id="PS01124">
    <property type="entry name" value="HTH_ARAC_FAMILY_2"/>
    <property type="match status" value="1"/>
</dbReference>
<dbReference type="SUPFAM" id="SSF46689">
    <property type="entry name" value="Homeodomain-like"/>
    <property type="match status" value="1"/>
</dbReference>
<keyword evidence="1" id="KW-0805">Transcription regulation</keyword>
<dbReference type="InterPro" id="IPR009057">
    <property type="entry name" value="Homeodomain-like_sf"/>
</dbReference>
<dbReference type="InterPro" id="IPR020449">
    <property type="entry name" value="Tscrpt_reg_AraC-type_HTH"/>
</dbReference>
<feature type="domain" description="HTH araC/xylS-type" evidence="4">
    <location>
        <begin position="233"/>
        <end position="331"/>
    </location>
</feature>
<dbReference type="Pfam" id="PF12833">
    <property type="entry name" value="HTH_18"/>
    <property type="match status" value="1"/>
</dbReference>
<dbReference type="GO" id="GO:0005829">
    <property type="term" value="C:cytosol"/>
    <property type="evidence" value="ECO:0007669"/>
    <property type="project" value="TreeGrafter"/>
</dbReference>
<evidence type="ECO:0000313" key="5">
    <source>
        <dbReference type="EMBL" id="MEJ8572384.1"/>
    </source>
</evidence>
<dbReference type="InterPro" id="IPR032687">
    <property type="entry name" value="AraC-type_N"/>
</dbReference>
<dbReference type="GO" id="GO:0003700">
    <property type="term" value="F:DNA-binding transcription factor activity"/>
    <property type="evidence" value="ECO:0007669"/>
    <property type="project" value="InterPro"/>
</dbReference>
<dbReference type="PRINTS" id="PR00032">
    <property type="entry name" value="HTHARAC"/>
</dbReference>
<evidence type="ECO:0000256" key="3">
    <source>
        <dbReference type="ARBA" id="ARBA00023163"/>
    </source>
</evidence>
<evidence type="ECO:0000259" key="4">
    <source>
        <dbReference type="PROSITE" id="PS01124"/>
    </source>
</evidence>
<organism evidence="5 6">
    <name type="scientific">Microbaculum marinum</name>
    <dbReference type="NCBI Taxonomy" id="1764581"/>
    <lineage>
        <taxon>Bacteria</taxon>
        <taxon>Pseudomonadati</taxon>
        <taxon>Pseudomonadota</taxon>
        <taxon>Alphaproteobacteria</taxon>
        <taxon>Hyphomicrobiales</taxon>
        <taxon>Tepidamorphaceae</taxon>
        <taxon>Microbaculum</taxon>
    </lineage>
</organism>
<comment type="caution">
    <text evidence="5">The sequence shown here is derived from an EMBL/GenBank/DDBJ whole genome shotgun (WGS) entry which is preliminary data.</text>
</comment>
<reference evidence="5 6" key="1">
    <citation type="submission" date="2024-02" db="EMBL/GenBank/DDBJ databases">
        <title>Genome analysis and characterization of Microbaculum marinisediminis sp. nov., isolated from marine sediment.</title>
        <authorList>
            <person name="Du Z.-J."/>
            <person name="Ye Y.-Q."/>
            <person name="Zhang Z.-R."/>
            <person name="Yuan S.-M."/>
            <person name="Zhang X.-Y."/>
        </authorList>
    </citation>
    <scope>NUCLEOTIDE SEQUENCE [LARGE SCALE GENOMIC DNA]</scope>
    <source>
        <strain evidence="5 6">SDUM1044001</strain>
    </source>
</reference>
<name>A0AAW9RF49_9HYPH</name>
<dbReference type="GO" id="GO:0000976">
    <property type="term" value="F:transcription cis-regulatory region binding"/>
    <property type="evidence" value="ECO:0007669"/>
    <property type="project" value="TreeGrafter"/>
</dbReference>
<dbReference type="PANTHER" id="PTHR47894">
    <property type="entry name" value="HTH-TYPE TRANSCRIPTIONAL REGULATOR GADX"/>
    <property type="match status" value="1"/>
</dbReference>
<evidence type="ECO:0000256" key="2">
    <source>
        <dbReference type="ARBA" id="ARBA00023125"/>
    </source>
</evidence>
<sequence>MRQVPLVRAAHFNLYLSVLREIGVPVWDCLTRAGLPATTEESPDLYLSLPRIMDFVAQDGGAGGAMELGFMAAQRATLRDLRPEFRQAILNAQSGFALLQTFLRYRKGEDTAAFSAIYPEGASVRVVCDQPGLEHTAGFVCTEWMNLQAVVSIVRCIAGAAWTPEEVTFVSDFAPHDRAKEAFPNTRMLMSQIHTSVLVPRDVLARPSNSPVVPETGDCEEHAEISHSAGPLDTIREIVKPYFREKPLLLLEVAEILGMSQRTLQRQLNNMGVSYSRLVAEARYQVACDLLANLDIKITDIAIATGYQNPSHFSRAFRRFAGLSPIEYRMSASAQ</sequence>
<dbReference type="Pfam" id="PF12625">
    <property type="entry name" value="Arabinose_bd"/>
    <property type="match status" value="1"/>
</dbReference>
<protein>
    <submittedName>
        <fullName evidence="5">AraC family transcriptional regulator</fullName>
    </submittedName>
</protein>
<keyword evidence="6" id="KW-1185">Reference proteome</keyword>
<keyword evidence="2" id="KW-0238">DNA-binding</keyword>
<dbReference type="Gene3D" id="1.10.10.60">
    <property type="entry name" value="Homeodomain-like"/>
    <property type="match status" value="1"/>
</dbReference>
<dbReference type="PANTHER" id="PTHR47894:SF1">
    <property type="entry name" value="HTH-TYPE TRANSCRIPTIONAL REGULATOR VQSM"/>
    <property type="match status" value="1"/>
</dbReference>
<dbReference type="AlphaFoldDB" id="A0AAW9RF49"/>
<dbReference type="RefSeq" id="WP_340330087.1">
    <property type="nucleotide sequence ID" value="NZ_JAZHOF010000005.1"/>
</dbReference>
<dbReference type="InterPro" id="IPR018060">
    <property type="entry name" value="HTH_AraC"/>
</dbReference>
<accession>A0AAW9RF49</accession>